<evidence type="ECO:0000313" key="11">
    <source>
        <dbReference type="Proteomes" id="UP001165079"/>
    </source>
</evidence>
<evidence type="ECO:0000256" key="5">
    <source>
        <dbReference type="ARBA" id="ARBA00022801"/>
    </source>
</evidence>
<evidence type="ECO:0000256" key="1">
    <source>
        <dbReference type="ARBA" id="ARBA00004191"/>
    </source>
</evidence>
<evidence type="ECO:0000256" key="2">
    <source>
        <dbReference type="ARBA" id="ARBA00009717"/>
    </source>
</evidence>
<dbReference type="SMART" id="SM00231">
    <property type="entry name" value="FA58C"/>
    <property type="match status" value="1"/>
</dbReference>
<comment type="similarity">
    <text evidence="2">Belongs to the bacterial phospholipase C family.</text>
</comment>
<evidence type="ECO:0000256" key="7">
    <source>
        <dbReference type="ARBA" id="ARBA00048421"/>
    </source>
</evidence>
<name>A0A9W6SQ27_9ACTN</name>
<dbReference type="RefSeq" id="WP_285665064.1">
    <property type="nucleotide sequence ID" value="NZ_BSTX01000003.1"/>
</dbReference>
<keyword evidence="4" id="KW-0134">Cell wall</keyword>
<reference evidence="10" key="1">
    <citation type="submission" date="2023-03" db="EMBL/GenBank/DDBJ databases">
        <title>Actinorhabdospora filicis NBRC 111898.</title>
        <authorList>
            <person name="Ichikawa N."/>
            <person name="Sato H."/>
            <person name="Tonouchi N."/>
        </authorList>
    </citation>
    <scope>NUCLEOTIDE SEQUENCE</scope>
    <source>
        <strain evidence="10">NBRC 111898</strain>
    </source>
</reference>
<proteinExistence type="inferred from homology"/>
<comment type="subcellular location">
    <subcellularLocation>
        <location evidence="1">Secreted</location>
        <location evidence="1">Cell wall</location>
    </subcellularLocation>
</comment>
<feature type="compositionally biased region" description="Polar residues" evidence="8">
    <location>
        <begin position="720"/>
        <end position="742"/>
    </location>
</feature>
<keyword evidence="5" id="KW-0378">Hydrolase</keyword>
<dbReference type="SUPFAM" id="SSF49785">
    <property type="entry name" value="Galactose-binding domain-like"/>
    <property type="match status" value="1"/>
</dbReference>
<dbReference type="Gene3D" id="3.40.720.10">
    <property type="entry name" value="Alkaline Phosphatase, subunit A"/>
    <property type="match status" value="1"/>
</dbReference>
<evidence type="ECO:0000256" key="6">
    <source>
        <dbReference type="ARBA" id="ARBA00023026"/>
    </source>
</evidence>
<dbReference type="InterPro" id="IPR017850">
    <property type="entry name" value="Alkaline_phosphatase_core_sf"/>
</dbReference>
<evidence type="ECO:0000313" key="10">
    <source>
        <dbReference type="EMBL" id="GLZ79929.1"/>
    </source>
</evidence>
<accession>A0A9W6SQ27</accession>
<dbReference type="Pfam" id="PF05506">
    <property type="entry name" value="PLipase_C_C"/>
    <property type="match status" value="2"/>
</dbReference>
<evidence type="ECO:0000256" key="8">
    <source>
        <dbReference type="SAM" id="MobiDB-lite"/>
    </source>
</evidence>
<evidence type="ECO:0000256" key="4">
    <source>
        <dbReference type="ARBA" id="ARBA00022512"/>
    </source>
</evidence>
<dbReference type="Proteomes" id="UP001165079">
    <property type="component" value="Unassembled WGS sequence"/>
</dbReference>
<evidence type="ECO:0000256" key="3">
    <source>
        <dbReference type="ARBA" id="ARBA00012018"/>
    </source>
</evidence>
<dbReference type="PANTHER" id="PTHR31956:SF1">
    <property type="entry name" value="NON-SPECIFIC PHOSPHOLIPASE C1"/>
    <property type="match status" value="1"/>
</dbReference>
<dbReference type="CDD" id="cd16014">
    <property type="entry name" value="PLC"/>
    <property type="match status" value="1"/>
</dbReference>
<dbReference type="InterPro" id="IPR007312">
    <property type="entry name" value="Phosphoesterase"/>
</dbReference>
<dbReference type="EMBL" id="BSTX01000003">
    <property type="protein sequence ID" value="GLZ79929.1"/>
    <property type="molecule type" value="Genomic_DNA"/>
</dbReference>
<feature type="domain" description="F5/8 type C" evidence="9">
    <location>
        <begin position="696"/>
        <end position="850"/>
    </location>
</feature>
<sequence>MDRRSFFRSATAATGAAAAFALLPDSLREALAAPAPTGGLDIIEHVVILMQENRSFDHYYGTMRGVRGFRDPAAISLPGGQPVYRQPNGTGYVLPYPVDDQFMQGTPHGWGDGHNAWNKGRHDQWVPNKGVRTMTTHLRSALPFYYQLADAFTICDAYHCSEMGPTNPNRFFLFSGMIGYEPGTTKRAIGNDSWQNPGHTGYTWKSYAERLEAAGRSWRVYQEWDNYGDNSLDYFASMLAVGKKALAYTGQSKLEYFYYALAKASKPDQDALLAKLDQGLATLTPAERSLYDRALHRVRPDQTVPAFAADVTAGRLPAVSWIVAPEKKSEHPDWGPNQGAEFTKGILDAIASKPDVWNKTVVFITYDENDGFFDHVPNPAPPLSSSDGQSTVATTDEIYLDAPIGLGTRVPMLVVSPWSRGGNVCSEVFDHTSVLRFLEKWSGVAEPQITPWRRAVCGDLTGALDTTTSNVSYPALPTPVPTGGPMSTNPQPPAVQALPTQESGVKPARPLPYDLAVHGRVASDKFWLDFTNHGTTTAAHFYVHAANFRTDGPWRYTVEAGKSLSDYWQAGTPTGAYDLIVTGPNGFIRRFTGNRSTATTTGNANPEVTLRHAPAENKVYLKMTNAGQKACTLTITPNNRAGGPWTYQLQPGQSTEDYFTTGGTSGWYDLTATATGTADAFLRRFAGHMENGTPSLTDPVMGSGKLAIANVTADSEETTSENGRATNATDGTTSTIWHTKWSTGGTPPGPAPLPHDIRMDLGAQKTVTAIQYTPRQDGSPNGRIGEYEIALSQDGTTWTTAATGTFTDDATVKTARTWPTTARYVRLRALTEAGARGPWTSAAEISALGW</sequence>
<dbReference type="NCBIfam" id="TIGR03396">
    <property type="entry name" value="PC_PLC"/>
    <property type="match status" value="1"/>
</dbReference>
<gene>
    <name evidence="10" type="primary">plcN</name>
    <name evidence="10" type="ORF">Afil01_47360</name>
</gene>
<feature type="region of interest" description="Disordered" evidence="8">
    <location>
        <begin position="713"/>
        <end position="748"/>
    </location>
</feature>
<keyword evidence="6" id="KW-0843">Virulence</keyword>
<dbReference type="InterPro" id="IPR000421">
    <property type="entry name" value="FA58C"/>
</dbReference>
<organism evidence="10 11">
    <name type="scientific">Actinorhabdospora filicis</name>
    <dbReference type="NCBI Taxonomy" id="1785913"/>
    <lineage>
        <taxon>Bacteria</taxon>
        <taxon>Bacillati</taxon>
        <taxon>Actinomycetota</taxon>
        <taxon>Actinomycetes</taxon>
        <taxon>Micromonosporales</taxon>
        <taxon>Micromonosporaceae</taxon>
        <taxon>Actinorhabdospora</taxon>
    </lineage>
</organism>
<dbReference type="PANTHER" id="PTHR31956">
    <property type="entry name" value="NON-SPECIFIC PHOSPHOLIPASE C4-RELATED"/>
    <property type="match status" value="1"/>
</dbReference>
<dbReference type="Pfam" id="PF04185">
    <property type="entry name" value="Phosphoesterase"/>
    <property type="match status" value="1"/>
</dbReference>
<comment type="caution">
    <text evidence="10">The sequence shown here is derived from an EMBL/GenBank/DDBJ whole genome shotgun (WGS) entry which is preliminary data.</text>
</comment>
<keyword evidence="4" id="KW-0964">Secreted</keyword>
<dbReference type="InterPro" id="IPR017767">
    <property type="entry name" value="PC-PLC"/>
</dbReference>
<dbReference type="Pfam" id="PF00754">
    <property type="entry name" value="F5_F8_type_C"/>
    <property type="match status" value="1"/>
</dbReference>
<dbReference type="GO" id="GO:0016042">
    <property type="term" value="P:lipid catabolic process"/>
    <property type="evidence" value="ECO:0007669"/>
    <property type="project" value="InterPro"/>
</dbReference>
<comment type="catalytic activity">
    <reaction evidence="7">
        <text>a 1,2-diacyl-sn-glycero-3-phosphocholine + H2O = phosphocholine + a 1,2-diacyl-sn-glycerol + H(+)</text>
        <dbReference type="Rhea" id="RHEA:10604"/>
        <dbReference type="ChEBI" id="CHEBI:15377"/>
        <dbReference type="ChEBI" id="CHEBI:15378"/>
        <dbReference type="ChEBI" id="CHEBI:17815"/>
        <dbReference type="ChEBI" id="CHEBI:57643"/>
        <dbReference type="ChEBI" id="CHEBI:295975"/>
        <dbReference type="EC" id="3.1.4.3"/>
    </reaction>
    <physiologicalReaction direction="left-to-right" evidence="7">
        <dbReference type="Rhea" id="RHEA:10605"/>
    </physiologicalReaction>
</comment>
<dbReference type="PROSITE" id="PS50022">
    <property type="entry name" value="FA58C_3"/>
    <property type="match status" value="1"/>
</dbReference>
<dbReference type="InterPro" id="IPR008475">
    <property type="entry name" value="PLipase_C_C"/>
</dbReference>
<dbReference type="AlphaFoldDB" id="A0A9W6SQ27"/>
<dbReference type="PROSITE" id="PS51318">
    <property type="entry name" value="TAT"/>
    <property type="match status" value="1"/>
</dbReference>
<dbReference type="InterPro" id="IPR008979">
    <property type="entry name" value="Galactose-bd-like_sf"/>
</dbReference>
<dbReference type="Gene3D" id="2.60.120.260">
    <property type="entry name" value="Galactose-binding domain-like"/>
    <property type="match status" value="1"/>
</dbReference>
<protein>
    <recommendedName>
        <fullName evidence="3">phospholipase C</fullName>
        <ecNumber evidence="3">3.1.4.3</ecNumber>
    </recommendedName>
</protein>
<evidence type="ECO:0000259" key="9">
    <source>
        <dbReference type="PROSITE" id="PS50022"/>
    </source>
</evidence>
<keyword evidence="11" id="KW-1185">Reference proteome</keyword>
<dbReference type="GO" id="GO:0034480">
    <property type="term" value="F:phosphatidylcholine phospholipase C activity"/>
    <property type="evidence" value="ECO:0007669"/>
    <property type="project" value="UniProtKB-EC"/>
</dbReference>
<dbReference type="InterPro" id="IPR006311">
    <property type="entry name" value="TAT_signal"/>
</dbReference>
<dbReference type="EC" id="3.1.4.3" evidence="3"/>